<keyword evidence="2" id="KW-0949">S-adenosyl-L-methionine</keyword>
<evidence type="ECO:0000256" key="4">
    <source>
        <dbReference type="ARBA" id="ARBA00023004"/>
    </source>
</evidence>
<feature type="domain" description="Radical SAM core" evidence="7">
    <location>
        <begin position="198"/>
        <end position="342"/>
    </location>
</feature>
<dbReference type="PROSITE" id="PS51918">
    <property type="entry name" value="RADICAL_SAM"/>
    <property type="match status" value="1"/>
</dbReference>
<dbReference type="SUPFAM" id="SSF52242">
    <property type="entry name" value="Cobalamin (vitamin B12)-binding domain"/>
    <property type="match status" value="1"/>
</dbReference>
<reference evidence="8" key="1">
    <citation type="submission" date="2018-05" db="EMBL/GenBank/DDBJ databases">
        <authorList>
            <person name="Lanie J.A."/>
            <person name="Ng W.-L."/>
            <person name="Kazmierczak K.M."/>
            <person name="Andrzejewski T.M."/>
            <person name="Davidsen T.M."/>
            <person name="Wayne K.J."/>
            <person name="Tettelin H."/>
            <person name="Glass J.I."/>
            <person name="Rusch D."/>
            <person name="Podicherti R."/>
            <person name="Tsui H.-C.T."/>
            <person name="Winkler M.E."/>
        </authorList>
    </citation>
    <scope>NUCLEOTIDE SEQUENCE</scope>
</reference>
<dbReference type="InterPro" id="IPR013785">
    <property type="entry name" value="Aldolase_TIM"/>
</dbReference>
<feature type="non-terminal residue" evidence="8">
    <location>
        <position position="1"/>
    </location>
</feature>
<dbReference type="EMBL" id="UINC01107788">
    <property type="protein sequence ID" value="SVC73425.1"/>
    <property type="molecule type" value="Genomic_DNA"/>
</dbReference>
<dbReference type="GO" id="GO:0051536">
    <property type="term" value="F:iron-sulfur cluster binding"/>
    <property type="evidence" value="ECO:0007669"/>
    <property type="project" value="UniProtKB-KW"/>
</dbReference>
<dbReference type="Pfam" id="PF02310">
    <property type="entry name" value="B12-binding"/>
    <property type="match status" value="1"/>
</dbReference>
<dbReference type="Gene3D" id="3.40.50.280">
    <property type="entry name" value="Cobalamin-binding domain"/>
    <property type="match status" value="1"/>
</dbReference>
<dbReference type="InterPro" id="IPR006158">
    <property type="entry name" value="Cobalamin-bd"/>
</dbReference>
<proteinExistence type="predicted"/>
<dbReference type="InterPro" id="IPR007197">
    <property type="entry name" value="rSAM"/>
</dbReference>
<dbReference type="Gene3D" id="3.20.20.70">
    <property type="entry name" value="Aldolase class I"/>
    <property type="match status" value="1"/>
</dbReference>
<dbReference type="InterPro" id="IPR051198">
    <property type="entry name" value="BchE-like"/>
</dbReference>
<organism evidence="8">
    <name type="scientific">marine metagenome</name>
    <dbReference type="NCBI Taxonomy" id="408172"/>
    <lineage>
        <taxon>unclassified sequences</taxon>
        <taxon>metagenomes</taxon>
        <taxon>ecological metagenomes</taxon>
    </lineage>
</organism>
<feature type="non-terminal residue" evidence="8">
    <location>
        <position position="342"/>
    </location>
</feature>
<name>A0A382PLA2_9ZZZZ</name>
<accession>A0A382PLA2</accession>
<dbReference type="GO" id="GO:0031419">
    <property type="term" value="F:cobalamin binding"/>
    <property type="evidence" value="ECO:0007669"/>
    <property type="project" value="InterPro"/>
</dbReference>
<dbReference type="SFLD" id="SFLDG01082">
    <property type="entry name" value="B12-binding_domain_containing"/>
    <property type="match status" value="1"/>
</dbReference>
<gene>
    <name evidence="8" type="ORF">METZ01_LOCUS326279</name>
</gene>
<evidence type="ECO:0000259" key="6">
    <source>
        <dbReference type="PROSITE" id="PS51332"/>
    </source>
</evidence>
<keyword evidence="3" id="KW-0479">Metal-binding</keyword>
<evidence type="ECO:0000256" key="1">
    <source>
        <dbReference type="ARBA" id="ARBA00001966"/>
    </source>
</evidence>
<dbReference type="CDD" id="cd01335">
    <property type="entry name" value="Radical_SAM"/>
    <property type="match status" value="1"/>
</dbReference>
<evidence type="ECO:0000313" key="8">
    <source>
        <dbReference type="EMBL" id="SVC73425.1"/>
    </source>
</evidence>
<dbReference type="AlphaFoldDB" id="A0A382PLA2"/>
<dbReference type="GO" id="GO:0046872">
    <property type="term" value="F:metal ion binding"/>
    <property type="evidence" value="ECO:0007669"/>
    <property type="project" value="UniProtKB-KW"/>
</dbReference>
<sequence>KDESKTKRLRTKPDVGLEPLKVLLVYTNIDGFHFDNYHFGLATLVSVTKNLGHNTKVEILTKRKHYANYEKTINEFQPDIVGFSSVSSQFLFVKDLAKIAKDLLPNVITIAGGVHPTLSPDSLLEADYLDGFLRGECEIALEDFLDRVSNGLPYKETDNFAYVEGDKVITNELKPLVNDLDTLPLPDKDIYPYFENSIKLTTAAPFFFTRGCPYTCTYCMNQSFADLYNRKRNFPRYRSPESCIQEIEYVVEKHSKDISYLSIGDDIFGPNLKWRKEFCTKYKKRIFEKYNIKMMVLLRVEMAQNDETLKILKDAGAFRIFFGVESGDEAQRREVLDRQMTD</sequence>
<protein>
    <submittedName>
        <fullName evidence="8">Uncharacterized protein</fullName>
    </submittedName>
</protein>
<dbReference type="InterPro" id="IPR036724">
    <property type="entry name" value="Cobalamin-bd_sf"/>
</dbReference>
<dbReference type="CDD" id="cd02068">
    <property type="entry name" value="radical_SAM_B12_BD"/>
    <property type="match status" value="1"/>
</dbReference>
<dbReference type="SUPFAM" id="SSF102114">
    <property type="entry name" value="Radical SAM enzymes"/>
    <property type="match status" value="1"/>
</dbReference>
<dbReference type="PROSITE" id="PS51332">
    <property type="entry name" value="B12_BINDING"/>
    <property type="match status" value="1"/>
</dbReference>
<dbReference type="InterPro" id="IPR058240">
    <property type="entry name" value="rSAM_sf"/>
</dbReference>
<keyword evidence="4" id="KW-0408">Iron</keyword>
<dbReference type="Pfam" id="PF04055">
    <property type="entry name" value="Radical_SAM"/>
    <property type="match status" value="1"/>
</dbReference>
<keyword evidence="5" id="KW-0411">Iron-sulfur</keyword>
<evidence type="ECO:0000256" key="5">
    <source>
        <dbReference type="ARBA" id="ARBA00023014"/>
    </source>
</evidence>
<dbReference type="SFLD" id="SFLDS00029">
    <property type="entry name" value="Radical_SAM"/>
    <property type="match status" value="1"/>
</dbReference>
<comment type="cofactor">
    <cofactor evidence="1">
        <name>[4Fe-4S] cluster</name>
        <dbReference type="ChEBI" id="CHEBI:49883"/>
    </cofactor>
</comment>
<evidence type="ECO:0000259" key="7">
    <source>
        <dbReference type="PROSITE" id="PS51918"/>
    </source>
</evidence>
<evidence type="ECO:0000256" key="3">
    <source>
        <dbReference type="ARBA" id="ARBA00022723"/>
    </source>
</evidence>
<evidence type="ECO:0000256" key="2">
    <source>
        <dbReference type="ARBA" id="ARBA00022691"/>
    </source>
</evidence>
<feature type="domain" description="B12-binding" evidence="6">
    <location>
        <begin position="19"/>
        <end position="155"/>
    </location>
</feature>
<dbReference type="PANTHER" id="PTHR43409">
    <property type="entry name" value="ANAEROBIC MAGNESIUM-PROTOPORPHYRIN IX MONOMETHYL ESTER CYCLASE-RELATED"/>
    <property type="match status" value="1"/>
</dbReference>
<dbReference type="GO" id="GO:0003824">
    <property type="term" value="F:catalytic activity"/>
    <property type="evidence" value="ECO:0007669"/>
    <property type="project" value="InterPro"/>
</dbReference>